<accession>A0A9D2APF0</accession>
<evidence type="ECO:0000313" key="2">
    <source>
        <dbReference type="EMBL" id="HIX45442.1"/>
    </source>
</evidence>
<dbReference type="AlphaFoldDB" id="A0A9D2APF0"/>
<sequence length="360" mass="41607">NPTMGKFGSFMLNYILSPALVIYTIVLYVYIVTIVVNWELPKGGLAYMVLAFAIVAMVGQVMQHLLHRNIFKWYYDRFGVLGLPVIVLFWVGVVHRIAEYGFTEARVYLCVAGFIMTYYIVSLLISRLRCYRLTFTVAIVAILIFTFIPGISARNISIWSQAKRLECYAVSLGVWDSERGKLMENPPVTTGAAARELKSSYLYLCDVLGSDEVARRWTGEVDVYAVFYDDADCSMEEVIAPLFRVYRDFSQPVDVSGYKNFYQVPNYFTEERTYRDVMERNIYELYDDSDILRYTFDMEKHLSSHLKQLEQVYSSNESSKDISLFVVGNDSLKILFDYIEIYQTECDTIYTMNSPVVFVK</sequence>
<evidence type="ECO:0000256" key="1">
    <source>
        <dbReference type="SAM" id="Phobius"/>
    </source>
</evidence>
<protein>
    <submittedName>
        <fullName evidence="2">DUF4153 domain-containing protein</fullName>
    </submittedName>
</protein>
<organism evidence="2 3">
    <name type="scientific">Candidatus Barnesiella excrementipullorum</name>
    <dbReference type="NCBI Taxonomy" id="2838479"/>
    <lineage>
        <taxon>Bacteria</taxon>
        <taxon>Pseudomonadati</taxon>
        <taxon>Bacteroidota</taxon>
        <taxon>Bacteroidia</taxon>
        <taxon>Bacteroidales</taxon>
        <taxon>Barnesiellaceae</taxon>
        <taxon>Barnesiella</taxon>
    </lineage>
</organism>
<keyword evidence="1" id="KW-0472">Membrane</keyword>
<reference evidence="2" key="2">
    <citation type="submission" date="2021-04" db="EMBL/GenBank/DDBJ databases">
        <authorList>
            <person name="Gilroy R."/>
        </authorList>
    </citation>
    <scope>NUCLEOTIDE SEQUENCE</scope>
    <source>
        <strain evidence="2">ChiHjej12B11-16260</strain>
    </source>
</reference>
<evidence type="ECO:0000313" key="3">
    <source>
        <dbReference type="Proteomes" id="UP000824246"/>
    </source>
</evidence>
<keyword evidence="1" id="KW-0812">Transmembrane</keyword>
<gene>
    <name evidence="2" type="ORF">H9982_04410</name>
</gene>
<dbReference type="EMBL" id="DXFB01000121">
    <property type="protein sequence ID" value="HIX45442.1"/>
    <property type="molecule type" value="Genomic_DNA"/>
</dbReference>
<dbReference type="InterPro" id="IPR025291">
    <property type="entry name" value="DUF4153"/>
</dbReference>
<keyword evidence="1" id="KW-1133">Transmembrane helix</keyword>
<feature type="transmembrane region" description="Helical" evidence="1">
    <location>
        <begin position="105"/>
        <end position="126"/>
    </location>
</feature>
<feature type="transmembrane region" description="Helical" evidence="1">
    <location>
        <begin position="74"/>
        <end position="93"/>
    </location>
</feature>
<reference evidence="2" key="1">
    <citation type="journal article" date="2021" name="PeerJ">
        <title>Extensive microbial diversity within the chicken gut microbiome revealed by metagenomics and culture.</title>
        <authorList>
            <person name="Gilroy R."/>
            <person name="Ravi A."/>
            <person name="Getino M."/>
            <person name="Pursley I."/>
            <person name="Horton D.L."/>
            <person name="Alikhan N.F."/>
            <person name="Baker D."/>
            <person name="Gharbi K."/>
            <person name="Hall N."/>
            <person name="Watson M."/>
            <person name="Adriaenssens E.M."/>
            <person name="Foster-Nyarko E."/>
            <person name="Jarju S."/>
            <person name="Secka A."/>
            <person name="Antonio M."/>
            <person name="Oren A."/>
            <person name="Chaudhuri R.R."/>
            <person name="La Ragione R."/>
            <person name="Hildebrand F."/>
            <person name="Pallen M.J."/>
        </authorList>
    </citation>
    <scope>NUCLEOTIDE SEQUENCE</scope>
    <source>
        <strain evidence="2">ChiHjej12B11-16260</strain>
    </source>
</reference>
<feature type="transmembrane region" description="Helical" evidence="1">
    <location>
        <begin position="44"/>
        <end position="62"/>
    </location>
</feature>
<proteinExistence type="predicted"/>
<dbReference type="Pfam" id="PF13687">
    <property type="entry name" value="DUF4153"/>
    <property type="match status" value="1"/>
</dbReference>
<feature type="non-terminal residue" evidence="2">
    <location>
        <position position="1"/>
    </location>
</feature>
<feature type="transmembrane region" description="Helical" evidence="1">
    <location>
        <begin position="133"/>
        <end position="151"/>
    </location>
</feature>
<comment type="caution">
    <text evidence="2">The sequence shown here is derived from an EMBL/GenBank/DDBJ whole genome shotgun (WGS) entry which is preliminary data.</text>
</comment>
<dbReference type="Proteomes" id="UP000824246">
    <property type="component" value="Unassembled WGS sequence"/>
</dbReference>
<name>A0A9D2APF0_9BACT</name>
<feature type="transmembrane region" description="Helical" evidence="1">
    <location>
        <begin position="12"/>
        <end position="38"/>
    </location>
</feature>